<evidence type="ECO:0000313" key="1">
    <source>
        <dbReference type="EMBL" id="CAI9560280.1"/>
    </source>
</evidence>
<sequence length="45" mass="5042">METRSKSCLITLKDLAPTPVCWERMGSLQANITGKQKCWMEVVGT</sequence>
<name>A0ABN9CKR3_9NEOB</name>
<protein>
    <submittedName>
        <fullName evidence="1">Uncharacterized protein</fullName>
    </submittedName>
</protein>
<dbReference type="Proteomes" id="UP001162483">
    <property type="component" value="Unassembled WGS sequence"/>
</dbReference>
<reference evidence="1" key="1">
    <citation type="submission" date="2023-05" db="EMBL/GenBank/DDBJ databases">
        <authorList>
            <person name="Stuckert A."/>
        </authorList>
    </citation>
    <scope>NUCLEOTIDE SEQUENCE</scope>
</reference>
<gene>
    <name evidence="1" type="ORF">SPARVUS_LOCUS5226119</name>
</gene>
<keyword evidence="2" id="KW-1185">Reference proteome</keyword>
<evidence type="ECO:0000313" key="2">
    <source>
        <dbReference type="Proteomes" id="UP001162483"/>
    </source>
</evidence>
<proteinExistence type="predicted"/>
<comment type="caution">
    <text evidence="1">The sequence shown here is derived from an EMBL/GenBank/DDBJ whole genome shotgun (WGS) entry which is preliminary data.</text>
</comment>
<organism evidence="1 2">
    <name type="scientific">Staurois parvus</name>
    <dbReference type="NCBI Taxonomy" id="386267"/>
    <lineage>
        <taxon>Eukaryota</taxon>
        <taxon>Metazoa</taxon>
        <taxon>Chordata</taxon>
        <taxon>Craniata</taxon>
        <taxon>Vertebrata</taxon>
        <taxon>Euteleostomi</taxon>
        <taxon>Amphibia</taxon>
        <taxon>Batrachia</taxon>
        <taxon>Anura</taxon>
        <taxon>Neobatrachia</taxon>
        <taxon>Ranoidea</taxon>
        <taxon>Ranidae</taxon>
        <taxon>Staurois</taxon>
    </lineage>
</organism>
<accession>A0ABN9CKR3</accession>
<dbReference type="EMBL" id="CATNWA010010671">
    <property type="protein sequence ID" value="CAI9560280.1"/>
    <property type="molecule type" value="Genomic_DNA"/>
</dbReference>